<dbReference type="Proteomes" id="UP000660729">
    <property type="component" value="Unassembled WGS sequence"/>
</dbReference>
<proteinExistence type="predicted"/>
<dbReference type="EMBL" id="JABCIY010000150">
    <property type="protein sequence ID" value="KAF7192125.1"/>
    <property type="molecule type" value="Genomic_DNA"/>
</dbReference>
<feature type="compositionally biased region" description="Acidic residues" evidence="1">
    <location>
        <begin position="204"/>
        <end position="250"/>
    </location>
</feature>
<keyword evidence="3" id="KW-1185">Reference proteome</keyword>
<name>A0A8H6VMG8_9PEZI</name>
<evidence type="ECO:0000313" key="3">
    <source>
        <dbReference type="Proteomes" id="UP000660729"/>
    </source>
</evidence>
<accession>A0A8H6VMG8</accession>
<dbReference type="AlphaFoldDB" id="A0A8H6VMG8"/>
<protein>
    <submittedName>
        <fullName evidence="2">Uncharacterized protein</fullName>
    </submittedName>
</protein>
<sequence length="305" mass="34422">MSANNTSAQSYTACHKVLGTAELLEQVQLSMTSNDAAHSRFVCRVFNQSFVESTELQAHCFYRQPTNPLGGGSVLNDILMHLIQTNESMALEFHASNEQLGIPSFHLQHHTSVNQAHLIFGGMPDEVDTFYGKMYFADRQIKIQIVLRNPEPGMGMMPHWGSWQHARVTLLNPTLAQTIEAAEGLIQVARHWRDLLENHSNLPDTDDEMEVDAEEGGDASDTESDGEGDEDDSMDVDQQPDQETEDEEPEDPRACTCVMELGGKDCDQHWDWKDLFGRELAALCVDRPTVDDEDIWRKRYDPDLE</sequence>
<comment type="caution">
    <text evidence="2">The sequence shown here is derived from an EMBL/GenBank/DDBJ whole genome shotgun (WGS) entry which is preliminary data.</text>
</comment>
<reference evidence="2" key="1">
    <citation type="submission" date="2020-04" db="EMBL/GenBank/DDBJ databases">
        <title>Draft genome resource of the tomato pathogen Pseudocercospora fuligena.</title>
        <authorList>
            <person name="Zaccaron A."/>
        </authorList>
    </citation>
    <scope>NUCLEOTIDE SEQUENCE</scope>
    <source>
        <strain evidence="2">PF001</strain>
    </source>
</reference>
<gene>
    <name evidence="2" type="ORF">HII31_06511</name>
</gene>
<evidence type="ECO:0000256" key="1">
    <source>
        <dbReference type="SAM" id="MobiDB-lite"/>
    </source>
</evidence>
<evidence type="ECO:0000313" key="2">
    <source>
        <dbReference type="EMBL" id="KAF7192125.1"/>
    </source>
</evidence>
<feature type="region of interest" description="Disordered" evidence="1">
    <location>
        <begin position="199"/>
        <end position="255"/>
    </location>
</feature>
<dbReference type="OrthoDB" id="10557291at2759"/>
<organism evidence="2 3">
    <name type="scientific">Pseudocercospora fuligena</name>
    <dbReference type="NCBI Taxonomy" id="685502"/>
    <lineage>
        <taxon>Eukaryota</taxon>
        <taxon>Fungi</taxon>
        <taxon>Dikarya</taxon>
        <taxon>Ascomycota</taxon>
        <taxon>Pezizomycotina</taxon>
        <taxon>Dothideomycetes</taxon>
        <taxon>Dothideomycetidae</taxon>
        <taxon>Mycosphaerellales</taxon>
        <taxon>Mycosphaerellaceae</taxon>
        <taxon>Pseudocercospora</taxon>
    </lineage>
</organism>